<feature type="transmembrane region" description="Helical" evidence="1">
    <location>
        <begin position="12"/>
        <end position="34"/>
    </location>
</feature>
<dbReference type="InterPro" id="IPR029044">
    <property type="entry name" value="Nucleotide-diphossugar_trans"/>
</dbReference>
<feature type="domain" description="Glycosyltransferase 2-like" evidence="2">
    <location>
        <begin position="31"/>
        <end position="166"/>
    </location>
</feature>
<sequence length="331" mass="37249">MSSYAPFRSSKHVSAFIVIRVFLVVGFMKLSIVIPCYNSGKKIASLLVSIFSQIVDSVEVVVVNDGSRDNTLETINNVLEQHGHLRDQVNVVTIENSGAGMARQVGLERAQGKYVFFCDSDDRISSDFIQPILSAIENTPDMIYFSSVVSDVDGNYIRDKIKVPQNMSLSDSSQAFNKLFSDFGYTSAVWSFVFNRSLAISSGASFINRPVHEDHMFTLTLLSNASRILFLGEVLYYYVDEEGSLTRSNKNLSYLKQRYEAYDETKGLVKTSFGSANFKLYRDWSIRSLLALVSDNKQLFYKFKNCSFLKSILINDGLVVCKVIVRKVLGF</sequence>
<reference evidence="3 4" key="1">
    <citation type="submission" date="2020-01" db="EMBL/GenBank/DDBJ databases">
        <title>Whole genome and functional gene identification of agarase of Vibrio HN897.</title>
        <authorList>
            <person name="Liu Y."/>
            <person name="Zhao Z."/>
        </authorList>
    </citation>
    <scope>NUCLEOTIDE SEQUENCE [LARGE SCALE GENOMIC DNA]</scope>
    <source>
        <strain evidence="3 4">HN897</strain>
    </source>
</reference>
<dbReference type="KEGG" id="vas:GT360_13425"/>
<keyword evidence="1" id="KW-1133">Transmembrane helix</keyword>
<dbReference type="Proteomes" id="UP000464262">
    <property type="component" value="Chromosome 1"/>
</dbReference>
<keyword evidence="1" id="KW-0812">Transmembrane</keyword>
<gene>
    <name evidence="3" type="ORF">GT360_13425</name>
</gene>
<dbReference type="GO" id="GO:0016740">
    <property type="term" value="F:transferase activity"/>
    <property type="evidence" value="ECO:0007669"/>
    <property type="project" value="UniProtKB-KW"/>
</dbReference>
<dbReference type="RefSeq" id="WP_164649334.1">
    <property type="nucleotide sequence ID" value="NZ_CP047475.1"/>
</dbReference>
<evidence type="ECO:0000256" key="1">
    <source>
        <dbReference type="SAM" id="Phobius"/>
    </source>
</evidence>
<dbReference type="Gene3D" id="3.90.550.10">
    <property type="entry name" value="Spore Coat Polysaccharide Biosynthesis Protein SpsA, Chain A"/>
    <property type="match status" value="1"/>
</dbReference>
<dbReference type="InterPro" id="IPR050834">
    <property type="entry name" value="Glycosyltransf_2"/>
</dbReference>
<dbReference type="PANTHER" id="PTHR43685">
    <property type="entry name" value="GLYCOSYLTRANSFERASE"/>
    <property type="match status" value="1"/>
</dbReference>
<protein>
    <submittedName>
        <fullName evidence="3">Glycosyltransferase</fullName>
    </submittedName>
</protein>
<keyword evidence="3" id="KW-0808">Transferase</keyword>
<evidence type="ECO:0000313" key="3">
    <source>
        <dbReference type="EMBL" id="QIA64429.1"/>
    </source>
</evidence>
<dbReference type="SUPFAM" id="SSF53448">
    <property type="entry name" value="Nucleotide-diphospho-sugar transferases"/>
    <property type="match status" value="1"/>
</dbReference>
<proteinExistence type="predicted"/>
<keyword evidence="1" id="KW-0472">Membrane</keyword>
<dbReference type="CDD" id="cd00761">
    <property type="entry name" value="Glyco_tranf_GTA_type"/>
    <property type="match status" value="1"/>
</dbReference>
<dbReference type="EMBL" id="CP047475">
    <property type="protein sequence ID" value="QIA64429.1"/>
    <property type="molecule type" value="Genomic_DNA"/>
</dbReference>
<organism evidence="3 4">
    <name type="scientific">Vibrio astriarenae</name>
    <dbReference type="NCBI Taxonomy" id="1481923"/>
    <lineage>
        <taxon>Bacteria</taxon>
        <taxon>Pseudomonadati</taxon>
        <taxon>Pseudomonadota</taxon>
        <taxon>Gammaproteobacteria</taxon>
        <taxon>Vibrionales</taxon>
        <taxon>Vibrionaceae</taxon>
        <taxon>Vibrio</taxon>
    </lineage>
</organism>
<evidence type="ECO:0000313" key="4">
    <source>
        <dbReference type="Proteomes" id="UP000464262"/>
    </source>
</evidence>
<evidence type="ECO:0000259" key="2">
    <source>
        <dbReference type="Pfam" id="PF00535"/>
    </source>
</evidence>
<name>A0A7Z2YES7_9VIBR</name>
<dbReference type="InterPro" id="IPR001173">
    <property type="entry name" value="Glyco_trans_2-like"/>
</dbReference>
<keyword evidence="4" id="KW-1185">Reference proteome</keyword>
<dbReference type="AlphaFoldDB" id="A0A7Z2YES7"/>
<dbReference type="Pfam" id="PF00535">
    <property type="entry name" value="Glycos_transf_2"/>
    <property type="match status" value="1"/>
</dbReference>
<dbReference type="PANTHER" id="PTHR43685:SF2">
    <property type="entry name" value="GLYCOSYLTRANSFERASE 2-LIKE DOMAIN-CONTAINING PROTEIN"/>
    <property type="match status" value="1"/>
</dbReference>
<accession>A0A7Z2YES7</accession>